<feature type="compositionally biased region" description="Low complexity" evidence="1">
    <location>
        <begin position="87"/>
        <end position="100"/>
    </location>
</feature>
<proteinExistence type="predicted"/>
<dbReference type="AlphaFoldDB" id="A0A545UM34"/>
<accession>A0A545UM34</accession>
<evidence type="ECO:0000313" key="2">
    <source>
        <dbReference type="EMBL" id="TQV90514.1"/>
    </source>
</evidence>
<organism evidence="2 3">
    <name type="scientific">Cordyceps javanica</name>
    <dbReference type="NCBI Taxonomy" id="43265"/>
    <lineage>
        <taxon>Eukaryota</taxon>
        <taxon>Fungi</taxon>
        <taxon>Dikarya</taxon>
        <taxon>Ascomycota</taxon>
        <taxon>Pezizomycotina</taxon>
        <taxon>Sordariomycetes</taxon>
        <taxon>Hypocreomycetidae</taxon>
        <taxon>Hypocreales</taxon>
        <taxon>Cordycipitaceae</taxon>
        <taxon>Cordyceps</taxon>
    </lineage>
</organism>
<feature type="region of interest" description="Disordered" evidence="1">
    <location>
        <begin position="46"/>
        <end position="118"/>
    </location>
</feature>
<feature type="compositionally biased region" description="Polar residues" evidence="1">
    <location>
        <begin position="49"/>
        <end position="70"/>
    </location>
</feature>
<protein>
    <submittedName>
        <fullName evidence="2">Uncharacterized protein</fullName>
    </submittedName>
</protein>
<dbReference type="EMBL" id="SPUK01000026">
    <property type="protein sequence ID" value="TQV90514.1"/>
    <property type="molecule type" value="Genomic_DNA"/>
</dbReference>
<dbReference type="Proteomes" id="UP000315783">
    <property type="component" value="Unassembled WGS sequence"/>
</dbReference>
<gene>
    <name evidence="2" type="ORF">IF1G_10837</name>
</gene>
<name>A0A545UM34_9HYPO</name>
<sequence length="118" mass="11728">MSLSDSCTVLSFSQASGCSADSPISLASSPASSVSSVSLAEESFHRKSSCSADSPISLASSPETSATSCDTLPVPGREALEANPGLDSDSGATTWSSSSSPVAADNATIPIPDNGDRI</sequence>
<reference evidence="2 3" key="1">
    <citation type="journal article" date="2019" name="Appl. Microbiol. Biotechnol.">
        <title>Genome sequence of Isaria javanica and comparative genome analysis insights into family S53 peptidase evolution in fungal entomopathogens.</title>
        <authorList>
            <person name="Lin R."/>
            <person name="Zhang X."/>
            <person name="Xin B."/>
            <person name="Zou M."/>
            <person name="Gao Y."/>
            <person name="Qin F."/>
            <person name="Hu Q."/>
            <person name="Xie B."/>
            <person name="Cheng X."/>
        </authorList>
    </citation>
    <scope>NUCLEOTIDE SEQUENCE [LARGE SCALE GENOMIC DNA]</scope>
    <source>
        <strain evidence="2 3">IJ1G</strain>
    </source>
</reference>
<evidence type="ECO:0000313" key="3">
    <source>
        <dbReference type="Proteomes" id="UP000315783"/>
    </source>
</evidence>
<keyword evidence="3" id="KW-1185">Reference proteome</keyword>
<evidence type="ECO:0000256" key="1">
    <source>
        <dbReference type="SAM" id="MobiDB-lite"/>
    </source>
</evidence>
<comment type="caution">
    <text evidence="2">The sequence shown here is derived from an EMBL/GenBank/DDBJ whole genome shotgun (WGS) entry which is preliminary data.</text>
</comment>